<comment type="caution">
    <text evidence="19">Lacks conserved residue(s) required for the propagation of feature annotation.</text>
</comment>
<feature type="domain" description="F5/8 type C" evidence="23">
    <location>
        <begin position="514"/>
        <end position="672"/>
    </location>
</feature>
<dbReference type="AlphaFoldDB" id="A0AAD6AYS9"/>
<evidence type="ECO:0000256" key="7">
    <source>
        <dbReference type="ARBA" id="ARBA00022729"/>
    </source>
</evidence>
<dbReference type="InterPro" id="IPR013320">
    <property type="entry name" value="ConA-like_dom_sf"/>
</dbReference>
<proteinExistence type="inferred from homology"/>
<evidence type="ECO:0000256" key="3">
    <source>
        <dbReference type="ARBA" id="ARBA00022473"/>
    </source>
</evidence>
<organism evidence="25 26">
    <name type="scientific">Pogonophryne albipinna</name>
    <dbReference type="NCBI Taxonomy" id="1090488"/>
    <lineage>
        <taxon>Eukaryota</taxon>
        <taxon>Metazoa</taxon>
        <taxon>Chordata</taxon>
        <taxon>Craniata</taxon>
        <taxon>Vertebrata</taxon>
        <taxon>Euteleostomi</taxon>
        <taxon>Actinopterygii</taxon>
        <taxon>Neopterygii</taxon>
        <taxon>Teleostei</taxon>
        <taxon>Neoteleostei</taxon>
        <taxon>Acanthomorphata</taxon>
        <taxon>Eupercaria</taxon>
        <taxon>Perciformes</taxon>
        <taxon>Notothenioidei</taxon>
        <taxon>Pogonophryne</taxon>
    </lineage>
</organism>
<dbReference type="CDD" id="cd00041">
    <property type="entry name" value="CUB"/>
    <property type="match status" value="2"/>
</dbReference>
<dbReference type="Pfam" id="PF00754">
    <property type="entry name" value="F5_F8_type_C"/>
    <property type="match status" value="2"/>
</dbReference>
<dbReference type="GO" id="GO:0030424">
    <property type="term" value="C:axon"/>
    <property type="evidence" value="ECO:0007669"/>
    <property type="project" value="TreeGrafter"/>
</dbReference>
<comment type="similarity">
    <text evidence="2">Belongs to the neuropilin family.</text>
</comment>
<keyword evidence="6 17" id="KW-0479">Metal-binding</keyword>
<evidence type="ECO:0000313" key="26">
    <source>
        <dbReference type="Proteomes" id="UP001219934"/>
    </source>
</evidence>
<feature type="disulfide bond" evidence="18">
    <location>
        <begin position="244"/>
        <end position="266"/>
    </location>
</feature>
<dbReference type="Proteomes" id="UP001219934">
    <property type="component" value="Unassembled WGS sequence"/>
</dbReference>
<evidence type="ECO:0000259" key="23">
    <source>
        <dbReference type="PROSITE" id="PS50022"/>
    </source>
</evidence>
<dbReference type="EMBL" id="JAPTMU010000013">
    <property type="protein sequence ID" value="KAJ4933561.1"/>
    <property type="molecule type" value="Genomic_DNA"/>
</dbReference>
<dbReference type="SMART" id="SM00042">
    <property type="entry name" value="CUB"/>
    <property type="match status" value="2"/>
</dbReference>
<dbReference type="PROSITE" id="PS00740">
    <property type="entry name" value="MAM_1"/>
    <property type="match status" value="1"/>
</dbReference>
<keyword evidence="7" id="KW-0732">Signal</keyword>
<evidence type="ECO:0000256" key="12">
    <source>
        <dbReference type="ARBA" id="ARBA00022989"/>
    </source>
</evidence>
<evidence type="ECO:0000256" key="10">
    <source>
        <dbReference type="ARBA" id="ARBA00022837"/>
    </source>
</evidence>
<keyword evidence="3" id="KW-0217">Developmental protein</keyword>
<dbReference type="PRINTS" id="PR00020">
    <property type="entry name" value="MAMDOMAIN"/>
</dbReference>
<dbReference type="GO" id="GO:0045211">
    <property type="term" value="C:postsynaptic membrane"/>
    <property type="evidence" value="ECO:0007669"/>
    <property type="project" value="TreeGrafter"/>
</dbReference>
<accession>A0AAD6AYS9</accession>
<evidence type="ECO:0000259" key="24">
    <source>
        <dbReference type="PROSITE" id="PS50060"/>
    </source>
</evidence>
<evidence type="ECO:0000256" key="13">
    <source>
        <dbReference type="ARBA" id="ARBA00023136"/>
    </source>
</evidence>
<evidence type="ECO:0008006" key="27">
    <source>
        <dbReference type="Google" id="ProtNLM"/>
    </source>
</evidence>
<dbReference type="SMART" id="SM00137">
    <property type="entry name" value="MAM"/>
    <property type="match status" value="1"/>
</dbReference>
<feature type="region of interest" description="Disordered" evidence="20">
    <location>
        <begin position="707"/>
        <end position="727"/>
    </location>
</feature>
<evidence type="ECO:0000256" key="14">
    <source>
        <dbReference type="ARBA" id="ARBA00023157"/>
    </source>
</evidence>
<dbReference type="InterPro" id="IPR050633">
    <property type="entry name" value="Neuropilin_MCO_CoagFactor"/>
</dbReference>
<feature type="binding site" evidence="17">
    <location>
        <position position="288"/>
    </location>
    <ligand>
        <name>Ca(2+)</name>
        <dbReference type="ChEBI" id="CHEBI:29108"/>
    </ligand>
</feature>
<feature type="binding site" evidence="17">
    <location>
        <position position="247"/>
    </location>
    <ligand>
        <name>Ca(2+)</name>
        <dbReference type="ChEBI" id="CHEBI:29108"/>
    </ligand>
</feature>
<evidence type="ECO:0000256" key="21">
    <source>
        <dbReference type="SAM" id="Phobius"/>
    </source>
</evidence>
<evidence type="ECO:0000256" key="17">
    <source>
        <dbReference type="PIRSR" id="PIRSR036960-1"/>
    </source>
</evidence>
<dbReference type="InterPro" id="IPR035914">
    <property type="entry name" value="Sperma_CUB_dom_sf"/>
</dbReference>
<evidence type="ECO:0000256" key="4">
    <source>
        <dbReference type="ARBA" id="ARBA00022674"/>
    </source>
</evidence>
<keyword evidence="10 17" id="KW-0106">Calcium</keyword>
<dbReference type="SMART" id="SM00231">
    <property type="entry name" value="FA58C"/>
    <property type="match status" value="2"/>
</dbReference>
<feature type="disulfide bond" evidence="18 19">
    <location>
        <begin position="6"/>
        <end position="33"/>
    </location>
</feature>
<dbReference type="GO" id="GO:0007411">
    <property type="term" value="P:axon guidance"/>
    <property type="evidence" value="ECO:0007669"/>
    <property type="project" value="InterPro"/>
</dbReference>
<feature type="region of interest" description="Disordered" evidence="20">
    <location>
        <begin position="947"/>
        <end position="969"/>
    </location>
</feature>
<feature type="region of interest" description="Disordered" evidence="20">
    <location>
        <begin position="915"/>
        <end position="935"/>
    </location>
</feature>
<dbReference type="FunFam" id="2.60.120.260:FF:000013">
    <property type="entry name" value="Neuropilin"/>
    <property type="match status" value="1"/>
</dbReference>
<evidence type="ECO:0000256" key="5">
    <source>
        <dbReference type="ARBA" id="ARBA00022692"/>
    </source>
</evidence>
<keyword evidence="16" id="KW-0325">Glycoprotein</keyword>
<dbReference type="GO" id="GO:0098978">
    <property type="term" value="C:glutamatergic synapse"/>
    <property type="evidence" value="ECO:0007669"/>
    <property type="project" value="TreeGrafter"/>
</dbReference>
<dbReference type="PROSITE" id="PS01180">
    <property type="entry name" value="CUB"/>
    <property type="match status" value="2"/>
</dbReference>
<reference evidence="25" key="1">
    <citation type="submission" date="2022-11" db="EMBL/GenBank/DDBJ databases">
        <title>Chromosome-level genome of Pogonophryne albipinna.</title>
        <authorList>
            <person name="Jo E."/>
        </authorList>
    </citation>
    <scope>NUCLEOTIDE SEQUENCE</scope>
    <source>
        <strain evidence="25">SGF0006</strain>
        <tissue evidence="25">Muscle</tissue>
    </source>
</reference>
<dbReference type="CDD" id="cd06263">
    <property type="entry name" value="MAM"/>
    <property type="match status" value="1"/>
</dbReference>
<protein>
    <recommendedName>
        <fullName evidence="27">Neuropilin</fullName>
    </recommendedName>
</protein>
<evidence type="ECO:0000256" key="11">
    <source>
        <dbReference type="ARBA" id="ARBA00022902"/>
    </source>
</evidence>
<dbReference type="SUPFAM" id="SSF49785">
    <property type="entry name" value="Galactose-binding domain-like"/>
    <property type="match status" value="2"/>
</dbReference>
<dbReference type="PANTHER" id="PTHR46806:SF2">
    <property type="entry name" value="NEUROPILIN-2"/>
    <property type="match status" value="1"/>
</dbReference>
<dbReference type="FunFam" id="2.60.120.290:FF:000003">
    <property type="entry name" value="Neuropilin"/>
    <property type="match status" value="1"/>
</dbReference>
<comment type="subcellular location">
    <subcellularLocation>
        <location evidence="1">Membrane</location>
        <topology evidence="1">Single-pass type I membrane protein</topology>
    </subcellularLocation>
</comment>
<dbReference type="PROSITE" id="PS50060">
    <property type="entry name" value="MAM_2"/>
    <property type="match status" value="1"/>
</dbReference>
<feature type="domain" description="F5/8 type C" evidence="23">
    <location>
        <begin position="313"/>
        <end position="507"/>
    </location>
</feature>
<feature type="compositionally biased region" description="Low complexity" evidence="20">
    <location>
        <begin position="707"/>
        <end position="722"/>
    </location>
</feature>
<evidence type="ECO:0000256" key="18">
    <source>
        <dbReference type="PIRSR" id="PIRSR036960-2"/>
    </source>
</evidence>
<dbReference type="PIRSF" id="PIRSF036960">
    <property type="entry name" value="Neuropilin"/>
    <property type="match status" value="1"/>
</dbReference>
<dbReference type="FunFam" id="2.60.120.290:FF:000010">
    <property type="entry name" value="Neuropilin"/>
    <property type="match status" value="1"/>
</dbReference>
<keyword evidence="14 18" id="KW-1015">Disulfide bond</keyword>
<keyword evidence="5 21" id="KW-0812">Transmembrane</keyword>
<keyword evidence="12 21" id="KW-1133">Transmembrane helix</keyword>
<dbReference type="Gene3D" id="2.60.120.290">
    <property type="entry name" value="Spermadhesin, CUB domain"/>
    <property type="match status" value="2"/>
</dbReference>
<keyword evidence="11" id="KW-0524">Neurogenesis</keyword>
<name>A0AAD6AYS9_9TELE</name>
<dbReference type="InterPro" id="IPR000859">
    <property type="entry name" value="CUB_dom"/>
</dbReference>
<evidence type="ECO:0000256" key="16">
    <source>
        <dbReference type="ARBA" id="ARBA00023180"/>
    </source>
</evidence>
<keyword evidence="9" id="KW-0221">Differentiation</keyword>
<dbReference type="PROSITE" id="PS01286">
    <property type="entry name" value="FA58C_2"/>
    <property type="match status" value="2"/>
</dbReference>
<dbReference type="GO" id="GO:0005021">
    <property type="term" value="F:vascular endothelial growth factor receptor activity"/>
    <property type="evidence" value="ECO:0007669"/>
    <property type="project" value="InterPro"/>
</dbReference>
<dbReference type="InterPro" id="IPR000998">
    <property type="entry name" value="MAM_dom"/>
</dbReference>
<feature type="domain" description="MAM" evidence="24">
    <location>
        <begin position="685"/>
        <end position="855"/>
    </location>
</feature>
<evidence type="ECO:0000256" key="6">
    <source>
        <dbReference type="ARBA" id="ARBA00022723"/>
    </source>
</evidence>
<feature type="disulfide bond" evidence="18">
    <location>
        <begin position="185"/>
        <end position="211"/>
    </location>
</feature>
<dbReference type="SUPFAM" id="SSF49899">
    <property type="entry name" value="Concanavalin A-like lectins/glucanases"/>
    <property type="match status" value="1"/>
</dbReference>
<dbReference type="PANTHER" id="PTHR46806">
    <property type="entry name" value="F5/8 TYPE C DOMAIN-CONTAINING PROTEIN"/>
    <property type="match status" value="1"/>
</dbReference>
<evidence type="ECO:0000256" key="19">
    <source>
        <dbReference type="PROSITE-ProRule" id="PRU00059"/>
    </source>
</evidence>
<evidence type="ECO:0000259" key="22">
    <source>
        <dbReference type="PROSITE" id="PS01180"/>
    </source>
</evidence>
<feature type="binding site" evidence="17">
    <location>
        <position position="233"/>
    </location>
    <ligand>
        <name>Ca(2+)</name>
        <dbReference type="ChEBI" id="CHEBI:29108"/>
    </ligand>
</feature>
<dbReference type="GO" id="GO:0001525">
    <property type="term" value="P:angiogenesis"/>
    <property type="evidence" value="ECO:0007669"/>
    <property type="project" value="InterPro"/>
</dbReference>
<keyword evidence="4" id="KW-0358">Heparin-binding</keyword>
<comment type="caution">
    <text evidence="25">The sequence shown here is derived from an EMBL/GenBank/DDBJ whole genome shotgun (WGS) entry which is preliminary data.</text>
</comment>
<dbReference type="Pfam" id="PF00431">
    <property type="entry name" value="CUB"/>
    <property type="match status" value="2"/>
</dbReference>
<feature type="domain" description="CUB" evidence="22">
    <location>
        <begin position="185"/>
        <end position="303"/>
    </location>
</feature>
<keyword evidence="13 21" id="KW-0472">Membrane</keyword>
<keyword evidence="15" id="KW-0675">Receptor</keyword>
<evidence type="ECO:0000256" key="20">
    <source>
        <dbReference type="SAM" id="MobiDB-lite"/>
    </source>
</evidence>
<dbReference type="InterPro" id="IPR014648">
    <property type="entry name" value="Neuropilin"/>
</dbReference>
<dbReference type="SUPFAM" id="SSF49854">
    <property type="entry name" value="Spermadhesin, CUB domain"/>
    <property type="match status" value="2"/>
</dbReference>
<dbReference type="Pfam" id="PF00629">
    <property type="entry name" value="MAM"/>
    <property type="match status" value="1"/>
</dbReference>
<evidence type="ECO:0000256" key="8">
    <source>
        <dbReference type="ARBA" id="ARBA00022737"/>
    </source>
</evidence>
<dbReference type="PROSITE" id="PS01285">
    <property type="entry name" value="FA58C_1"/>
    <property type="match status" value="1"/>
</dbReference>
<feature type="domain" description="CUB" evidence="22">
    <location>
        <begin position="6"/>
        <end position="129"/>
    </location>
</feature>
<feature type="transmembrane region" description="Helical" evidence="21">
    <location>
        <begin position="876"/>
        <end position="901"/>
    </location>
</feature>
<dbReference type="InterPro" id="IPR000421">
    <property type="entry name" value="FA58C"/>
</dbReference>
<dbReference type="GO" id="GO:0046872">
    <property type="term" value="F:metal ion binding"/>
    <property type="evidence" value="ECO:0007669"/>
    <property type="project" value="UniProtKB-KW"/>
</dbReference>
<feature type="disulfide bond" evidence="18">
    <location>
        <begin position="313"/>
        <end position="507"/>
    </location>
</feature>
<dbReference type="InterPro" id="IPR008979">
    <property type="entry name" value="Galactose-bd-like_sf"/>
</dbReference>
<dbReference type="PROSITE" id="PS50022">
    <property type="entry name" value="FA58C_3"/>
    <property type="match status" value="2"/>
</dbReference>
<feature type="disulfide bond" evidence="18">
    <location>
        <begin position="61"/>
        <end position="92"/>
    </location>
</feature>
<keyword evidence="26" id="KW-1185">Reference proteome</keyword>
<dbReference type="GO" id="GO:0017154">
    <property type="term" value="F:semaphorin receptor activity"/>
    <property type="evidence" value="ECO:0007669"/>
    <property type="project" value="InterPro"/>
</dbReference>
<gene>
    <name evidence="25" type="ORF">JOQ06_030387</name>
</gene>
<feature type="disulfide bond" evidence="18">
    <location>
        <begin position="514"/>
        <end position="672"/>
    </location>
</feature>
<dbReference type="CDD" id="cd00057">
    <property type="entry name" value="FA58C"/>
    <property type="match status" value="2"/>
</dbReference>
<feature type="compositionally biased region" description="Polar residues" evidence="20">
    <location>
        <begin position="920"/>
        <end position="935"/>
    </location>
</feature>
<evidence type="ECO:0000256" key="15">
    <source>
        <dbReference type="ARBA" id="ARBA00023170"/>
    </source>
</evidence>
<evidence type="ECO:0000313" key="25">
    <source>
        <dbReference type="EMBL" id="KAJ4933561.1"/>
    </source>
</evidence>
<evidence type="ECO:0000256" key="2">
    <source>
        <dbReference type="ARBA" id="ARBA00006078"/>
    </source>
</evidence>
<dbReference type="Gene3D" id="2.60.120.200">
    <property type="match status" value="1"/>
</dbReference>
<dbReference type="Gene3D" id="2.60.120.260">
    <property type="entry name" value="Galactose-binding domain-like"/>
    <property type="match status" value="2"/>
</dbReference>
<evidence type="ECO:0000256" key="1">
    <source>
        <dbReference type="ARBA" id="ARBA00004479"/>
    </source>
</evidence>
<keyword evidence="8" id="KW-0677">Repeat</keyword>
<evidence type="ECO:0000256" key="9">
    <source>
        <dbReference type="ARBA" id="ARBA00022782"/>
    </source>
</evidence>
<dbReference type="GO" id="GO:0008201">
    <property type="term" value="F:heparin binding"/>
    <property type="evidence" value="ECO:0007669"/>
    <property type="project" value="UniProtKB-KW"/>
</dbReference>
<sequence>MSSEPCGGYLDASDAGYITTPGYPLEYPPHQNCRWVITAPEPSQRIVLNFNPHFEIEKLDCSLPLPHITPKYDYVEIHDGNSETADLLGKHCSNIAPAPIISSGASLHIKFVSDYAHQGAGFSLRYEIFKTGTSSLPLSDYPSSQFITPSNQSDCSLILLLAFIGESGSRSDPVWREKELCGSDCSRNFTSPTGLIESPGFPDKYPHNLECSFIIIVPPSMDVTLTFLTFDLENDPLPGGEGECKYDWLEVWDGLPGVGPLIGRYCGIRVPPEIQSSTGILSLAFHTDMAVAKDGFSARYNMTHKEVSETFHCSNAFGMESGKITDDQITASSSFYDEHWLPRQARLNYHDNGWTPNEDSNREFIQCQLPAIPVPSLSYEAVWVRGERECDVHSPLRQNEFQPACKALFRVDLHTLKVLTGIATQGAISKETEKAYHVTTFKLEVSTNGEDWMVYRHGKNHKVFHANADATEVVLNRIPQPVLARFVRIKPQTWKNGIAMRFELYGCQITDAPCSELQGMLSGLLPDSQISASSMRDIHGSMGAARLVASRTGWFPNPTQPIAGEEWIQVDLAIPKTVRGIITQGARGLEGSTGAENRAFVRKYKLAHSLNGKDWTYMIDSKTGFAKIFEGNGHYDTPEVRRFDEIVAQFIRVFPERWSPTGIGMRMEVLGCELPVSATTPSLSAVCDFEQSLCGWSADPQSGVSWSLHTASSSSTGQGTHGSRQDLALGSDNFSGNYLHLDAGAHTQRKRARLLSPEVGPERGPLCLLFYYQLQGEAQGSLRVLLRDNEQEETLLWALKGDQGNGWREGRTILPQSPKEYQVAFEGFFDHPTRGHIRIDNIHMSSSMELEECTRGAMSGMEPTVDTVAVQPVPTYWYYVLAGVAALLLLVIVTVVVTLCCHRYHWAPKKSSAGHHHSVTYHNSQQPNQQGHQNCYQNQNLSYNRIQSPNQNHLYPATGPSPSLDPMLTIRMDKDDSYDSQC</sequence>